<comment type="caution">
    <text evidence="2">The sequence shown here is derived from an EMBL/GenBank/DDBJ whole genome shotgun (WGS) entry which is preliminary data.</text>
</comment>
<organism evidence="2 3">
    <name type="scientific">Streblomastix strix</name>
    <dbReference type="NCBI Taxonomy" id="222440"/>
    <lineage>
        <taxon>Eukaryota</taxon>
        <taxon>Metamonada</taxon>
        <taxon>Preaxostyla</taxon>
        <taxon>Oxymonadida</taxon>
        <taxon>Streblomastigidae</taxon>
        <taxon>Streblomastix</taxon>
    </lineage>
</organism>
<evidence type="ECO:0000313" key="2">
    <source>
        <dbReference type="EMBL" id="KAA6371829.1"/>
    </source>
</evidence>
<dbReference type="EMBL" id="SNRW01014123">
    <property type="protein sequence ID" value="KAA6371829.1"/>
    <property type="molecule type" value="Genomic_DNA"/>
</dbReference>
<reference evidence="2 3" key="1">
    <citation type="submission" date="2019-03" db="EMBL/GenBank/DDBJ databases">
        <title>Single cell metagenomics reveals metabolic interactions within the superorganism composed of flagellate Streblomastix strix and complex community of Bacteroidetes bacteria on its surface.</title>
        <authorList>
            <person name="Treitli S.C."/>
            <person name="Kolisko M."/>
            <person name="Husnik F."/>
            <person name="Keeling P."/>
            <person name="Hampl V."/>
        </authorList>
    </citation>
    <scope>NUCLEOTIDE SEQUENCE [LARGE SCALE GENOMIC DNA]</scope>
    <source>
        <strain evidence="2">ST1C</strain>
    </source>
</reference>
<protein>
    <submittedName>
        <fullName evidence="2">Uncharacterized protein</fullName>
    </submittedName>
</protein>
<proteinExistence type="predicted"/>
<feature type="region of interest" description="Disordered" evidence="1">
    <location>
        <begin position="1"/>
        <end position="31"/>
    </location>
</feature>
<gene>
    <name evidence="2" type="ORF">EZS28_032644</name>
</gene>
<dbReference type="Proteomes" id="UP000324800">
    <property type="component" value="Unassembled WGS sequence"/>
</dbReference>
<evidence type="ECO:0000313" key="3">
    <source>
        <dbReference type="Proteomes" id="UP000324800"/>
    </source>
</evidence>
<name>A0A5J4UMS6_9EUKA</name>
<feature type="region of interest" description="Disordered" evidence="1">
    <location>
        <begin position="45"/>
        <end position="64"/>
    </location>
</feature>
<feature type="compositionally biased region" description="Basic and acidic residues" evidence="1">
    <location>
        <begin position="1"/>
        <end position="25"/>
    </location>
</feature>
<sequence length="190" mass="21629">MMKEGKDPLVESEKMYKQEPQKDKQSYYIGPGGVVTPLQKGQLIPQQLSGQGLNATSSSSKSNSGIPYSFVSPSIGSGISSTVQVYSNPVKDQTSSLDGTQAFRKPQIQEQILLHKQTWSISLEEKQEREANRQFERIRNFKKLEYLKKERYNPKVDSDEANNHEIANARYWDEFKDGNPNKISMLIVRL</sequence>
<dbReference type="AlphaFoldDB" id="A0A5J4UMS6"/>
<accession>A0A5J4UMS6</accession>
<feature type="compositionally biased region" description="Polar residues" evidence="1">
    <location>
        <begin position="45"/>
        <end position="56"/>
    </location>
</feature>
<evidence type="ECO:0000256" key="1">
    <source>
        <dbReference type="SAM" id="MobiDB-lite"/>
    </source>
</evidence>